<dbReference type="OrthoDB" id="9806163at2"/>
<dbReference type="SUPFAM" id="SSF53474">
    <property type="entry name" value="alpha/beta-Hydrolases"/>
    <property type="match status" value="1"/>
</dbReference>
<dbReference type="EMBL" id="SOQX01000005">
    <property type="protein sequence ID" value="TDY00632.1"/>
    <property type="molecule type" value="Genomic_DNA"/>
</dbReference>
<dbReference type="InterPro" id="IPR008979">
    <property type="entry name" value="Galactose-bd-like_sf"/>
</dbReference>
<dbReference type="InterPro" id="IPR013736">
    <property type="entry name" value="Xaa-Pro_dipept_C"/>
</dbReference>
<dbReference type="Gene3D" id="2.60.120.260">
    <property type="entry name" value="Galactose-binding domain-like"/>
    <property type="match status" value="1"/>
</dbReference>
<dbReference type="InterPro" id="IPR000383">
    <property type="entry name" value="Xaa-Pro-like_dom"/>
</dbReference>
<evidence type="ECO:0000256" key="1">
    <source>
        <dbReference type="ARBA" id="ARBA00022801"/>
    </source>
</evidence>
<dbReference type="RefSeq" id="WP_134084321.1">
    <property type="nucleotide sequence ID" value="NZ_SOQX01000005.1"/>
</dbReference>
<dbReference type="Pfam" id="PF02129">
    <property type="entry name" value="Peptidase_S15"/>
    <property type="match status" value="1"/>
</dbReference>
<evidence type="ECO:0000259" key="2">
    <source>
        <dbReference type="SMART" id="SM00939"/>
    </source>
</evidence>
<organism evidence="3 4">
    <name type="scientific">Thiohalophilus thiocyanatoxydans</name>
    <dbReference type="NCBI Taxonomy" id="381308"/>
    <lineage>
        <taxon>Bacteria</taxon>
        <taxon>Pseudomonadati</taxon>
        <taxon>Pseudomonadota</taxon>
        <taxon>Gammaproteobacteria</taxon>
        <taxon>Thiohalomonadales</taxon>
        <taxon>Thiohalophilaceae</taxon>
        <taxon>Thiohalophilus</taxon>
    </lineage>
</organism>
<comment type="caution">
    <text evidence="3">The sequence shown here is derived from an EMBL/GenBank/DDBJ whole genome shotgun (WGS) entry which is preliminary data.</text>
</comment>
<dbReference type="SUPFAM" id="SSF49785">
    <property type="entry name" value="Galactose-binding domain-like"/>
    <property type="match status" value="1"/>
</dbReference>
<keyword evidence="4" id="KW-1185">Reference proteome</keyword>
<dbReference type="Pfam" id="PF08530">
    <property type="entry name" value="PepX_C"/>
    <property type="match status" value="1"/>
</dbReference>
<dbReference type="InterPro" id="IPR029058">
    <property type="entry name" value="AB_hydrolase_fold"/>
</dbReference>
<dbReference type="InterPro" id="IPR005674">
    <property type="entry name" value="CocE/Ser_esterase"/>
</dbReference>
<dbReference type="PANTHER" id="PTHR43056">
    <property type="entry name" value="PEPTIDASE S9 PROLYL OLIGOPEPTIDASE"/>
    <property type="match status" value="1"/>
</dbReference>
<dbReference type="GO" id="GO:0008239">
    <property type="term" value="F:dipeptidyl-peptidase activity"/>
    <property type="evidence" value="ECO:0007669"/>
    <property type="project" value="InterPro"/>
</dbReference>
<dbReference type="SMART" id="SM00939">
    <property type="entry name" value="PepX_C"/>
    <property type="match status" value="1"/>
</dbReference>
<dbReference type="PANTHER" id="PTHR43056:SF10">
    <property type="entry name" value="COCE_NOND FAMILY, PUTATIVE (AFU_ORTHOLOGUE AFUA_7G00600)-RELATED"/>
    <property type="match status" value="1"/>
</dbReference>
<evidence type="ECO:0000313" key="4">
    <source>
        <dbReference type="Proteomes" id="UP000294914"/>
    </source>
</evidence>
<sequence>MKVLDSFPFTVRAIETEWIPMPDGCQLAARLWLPEGAERDPVPAVLDYNPYRRRDHTRRGDSQMMPYLAGHGYACVRVDIRGSGDSDGVLEDEYLELEQDDGVAIIRWIAEQSWCNGSVAMIGISWSGFNGLQIAARRPPELKTVISLCSTDDRYTDDVHYMGGCLLGDNLSWASMMFGFNSLPPDPAIVGERWRDMWQQRLDGSGLWLEKWLRHQRRDGHWKHGSICEDYSAVQVPVLLASGWADGYSNAIFRMLEHLAVPRKALIGPWSHIYPQYGTPGPAIGFLQEVVRWLDHWIKGKANGVDEDPPLRVWMQHSVSPHPTYEHRPGRWVAENEWPSNYIKPCTFHLGHHSLLHDPQPEHEETLSIESPLSVGMFAGKWCSYAAPPDLPHDQREEDGGALIFETEPLEEALEILGPPVAELELSANKPVAMIAARLSDVAPDGEATRVTYGLLNLTHRESHEDPQPLEPHKRYRVRVQLNDVAQRFDKGHRIRLSLSTSYFPLAWPSPSKVCLSIDTHLSQFVLPERPPRESDKTLREFGLPEAAPGTPLTALEPVDQRWTVIRDLGSDVSMLKVVINDGLARFEEHGMEAGSAIVERYSYYRGMYASFRGEVTATWRLQRKDWSIRTETRTVLTSDVQNFYIHATLDAYEGDRRFAARDWNVTIARDHV</sequence>
<dbReference type="NCBIfam" id="TIGR00976">
    <property type="entry name" value="CocE_NonD"/>
    <property type="match status" value="1"/>
</dbReference>
<feature type="domain" description="Xaa-Pro dipeptidyl-peptidase C-terminal" evidence="2">
    <location>
        <begin position="291"/>
        <end position="548"/>
    </location>
</feature>
<name>A0A4R8IIW3_9GAMM</name>
<proteinExistence type="predicted"/>
<dbReference type="Gene3D" id="1.10.3020.10">
    <property type="entry name" value="alpha-amino acid ester hydrolase ( Helical cap domain)"/>
    <property type="match status" value="1"/>
</dbReference>
<accession>A0A4R8IIW3</accession>
<gene>
    <name evidence="3" type="ORF">EDC23_2136</name>
</gene>
<dbReference type="InterPro" id="IPR050585">
    <property type="entry name" value="Xaa-Pro_dipeptidyl-ppase/CocE"/>
</dbReference>
<dbReference type="Proteomes" id="UP000294914">
    <property type="component" value="Unassembled WGS sequence"/>
</dbReference>
<evidence type="ECO:0000313" key="3">
    <source>
        <dbReference type="EMBL" id="TDY00632.1"/>
    </source>
</evidence>
<reference evidence="3 4" key="1">
    <citation type="submission" date="2019-03" db="EMBL/GenBank/DDBJ databases">
        <title>Genomic Encyclopedia of Type Strains, Phase IV (KMG-IV): sequencing the most valuable type-strain genomes for metagenomic binning, comparative biology and taxonomic classification.</title>
        <authorList>
            <person name="Goeker M."/>
        </authorList>
    </citation>
    <scope>NUCLEOTIDE SEQUENCE [LARGE SCALE GENOMIC DNA]</scope>
    <source>
        <strain evidence="3 4">DSM 16326</strain>
    </source>
</reference>
<dbReference type="AlphaFoldDB" id="A0A4R8IIW3"/>
<dbReference type="Gene3D" id="3.40.50.1820">
    <property type="entry name" value="alpha/beta hydrolase"/>
    <property type="match status" value="1"/>
</dbReference>
<keyword evidence="1" id="KW-0378">Hydrolase</keyword>
<protein>
    <recommendedName>
        <fullName evidence="2">Xaa-Pro dipeptidyl-peptidase C-terminal domain-containing protein</fullName>
    </recommendedName>
</protein>